<keyword evidence="1" id="KW-0805">Transcription regulation</keyword>
<dbReference type="GO" id="GO:0003677">
    <property type="term" value="F:DNA binding"/>
    <property type="evidence" value="ECO:0007669"/>
    <property type="project" value="UniProtKB-KW"/>
</dbReference>
<dbReference type="InterPro" id="IPR052362">
    <property type="entry name" value="HTH-GbsR_regulator"/>
</dbReference>
<dbReference type="Proteomes" id="UP000481583">
    <property type="component" value="Unassembled WGS sequence"/>
</dbReference>
<accession>A0A6G4U4E9</accession>
<gene>
    <name evidence="6" type="ORF">G5C51_19605</name>
</gene>
<dbReference type="AlphaFoldDB" id="A0A6G4U4E9"/>
<comment type="caution">
    <text evidence="6">The sequence shown here is derived from an EMBL/GenBank/DDBJ whole genome shotgun (WGS) entry which is preliminary data.</text>
</comment>
<evidence type="ECO:0000256" key="4">
    <source>
        <dbReference type="SAM" id="MobiDB-lite"/>
    </source>
</evidence>
<dbReference type="EMBL" id="JAAKZV010000083">
    <property type="protein sequence ID" value="NGN66091.1"/>
    <property type="molecule type" value="Genomic_DNA"/>
</dbReference>
<sequence>MGWPRMAGRAAGLLMLSEQPLTLTELQEALGASKGSVSEMTRLLIEQGTVERYKPEGRRHFVYRWREDAWAGCLQHLVAATTQLRGLAERAEAQDAGLSAVQRRRLREMREYYRFMVRHLEALLTEYADSLGTAPGAASGTPSPPSARASSPGPVRTADTARG</sequence>
<feature type="compositionally biased region" description="Low complexity" evidence="4">
    <location>
        <begin position="132"/>
        <end position="154"/>
    </location>
</feature>
<evidence type="ECO:0000259" key="5">
    <source>
        <dbReference type="Pfam" id="PF09339"/>
    </source>
</evidence>
<dbReference type="PANTHER" id="PTHR38465">
    <property type="entry name" value="HTH-TYPE TRANSCRIPTIONAL REGULATOR MJ1563-RELATED"/>
    <property type="match status" value="1"/>
</dbReference>
<keyword evidence="2" id="KW-0238">DNA-binding</keyword>
<feature type="domain" description="HTH iclR-type" evidence="5">
    <location>
        <begin position="14"/>
        <end position="52"/>
    </location>
</feature>
<dbReference type="SUPFAM" id="SSF46785">
    <property type="entry name" value="Winged helix' DNA-binding domain"/>
    <property type="match status" value="1"/>
</dbReference>
<keyword evidence="7" id="KW-1185">Reference proteome</keyword>
<dbReference type="PANTHER" id="PTHR38465:SF2">
    <property type="entry name" value="HTH-TYPE TRANSCRIPTIONAL REGULATOR MMPR5"/>
    <property type="match status" value="1"/>
</dbReference>
<evidence type="ECO:0000256" key="1">
    <source>
        <dbReference type="ARBA" id="ARBA00023015"/>
    </source>
</evidence>
<dbReference type="GO" id="GO:0006355">
    <property type="term" value="P:regulation of DNA-templated transcription"/>
    <property type="evidence" value="ECO:0007669"/>
    <property type="project" value="InterPro"/>
</dbReference>
<keyword evidence="3" id="KW-0804">Transcription</keyword>
<dbReference type="InterPro" id="IPR036390">
    <property type="entry name" value="WH_DNA-bd_sf"/>
</dbReference>
<dbReference type="Gene3D" id="1.10.287.160">
    <property type="entry name" value="HR1 repeat"/>
    <property type="match status" value="1"/>
</dbReference>
<evidence type="ECO:0000313" key="7">
    <source>
        <dbReference type="Proteomes" id="UP000481583"/>
    </source>
</evidence>
<evidence type="ECO:0000256" key="3">
    <source>
        <dbReference type="ARBA" id="ARBA00023163"/>
    </source>
</evidence>
<dbReference type="InterPro" id="IPR005471">
    <property type="entry name" value="Tscrpt_reg_IclR_N"/>
</dbReference>
<evidence type="ECO:0000256" key="2">
    <source>
        <dbReference type="ARBA" id="ARBA00023125"/>
    </source>
</evidence>
<dbReference type="Pfam" id="PF09339">
    <property type="entry name" value="HTH_IclR"/>
    <property type="match status" value="1"/>
</dbReference>
<proteinExistence type="predicted"/>
<dbReference type="Gene3D" id="1.10.10.10">
    <property type="entry name" value="Winged helix-like DNA-binding domain superfamily/Winged helix DNA-binding domain"/>
    <property type="match status" value="1"/>
</dbReference>
<evidence type="ECO:0000313" key="6">
    <source>
        <dbReference type="EMBL" id="NGN66091.1"/>
    </source>
</evidence>
<name>A0A6G4U4E9_9ACTN</name>
<reference evidence="6 7" key="1">
    <citation type="submission" date="2020-02" db="EMBL/GenBank/DDBJ databases">
        <title>Whole-genome analyses of novel actinobacteria.</title>
        <authorList>
            <person name="Sahin N."/>
        </authorList>
    </citation>
    <scope>NUCLEOTIDE SEQUENCE [LARGE SCALE GENOMIC DNA]</scope>
    <source>
        <strain evidence="6 7">A7024</strain>
    </source>
</reference>
<protein>
    <submittedName>
        <fullName evidence="6">MarR family transcriptional regulator</fullName>
    </submittedName>
</protein>
<organism evidence="6 7">
    <name type="scientific">Streptomyces coryli</name>
    <dbReference type="NCBI Taxonomy" id="1128680"/>
    <lineage>
        <taxon>Bacteria</taxon>
        <taxon>Bacillati</taxon>
        <taxon>Actinomycetota</taxon>
        <taxon>Actinomycetes</taxon>
        <taxon>Kitasatosporales</taxon>
        <taxon>Streptomycetaceae</taxon>
        <taxon>Streptomyces</taxon>
    </lineage>
</organism>
<dbReference type="InterPro" id="IPR036388">
    <property type="entry name" value="WH-like_DNA-bd_sf"/>
</dbReference>
<feature type="region of interest" description="Disordered" evidence="4">
    <location>
        <begin position="131"/>
        <end position="163"/>
    </location>
</feature>